<dbReference type="EMBL" id="JBHTCS010000021">
    <property type="protein sequence ID" value="MFC7449694.1"/>
    <property type="molecule type" value="Genomic_DNA"/>
</dbReference>
<evidence type="ECO:0000313" key="2">
    <source>
        <dbReference type="EMBL" id="MFC7449694.1"/>
    </source>
</evidence>
<name>A0ABW2S0Z2_9NOCA</name>
<gene>
    <name evidence="2" type="ORF">ACFQS9_17500</name>
</gene>
<proteinExistence type="predicted"/>
<dbReference type="RefSeq" id="WP_378406951.1">
    <property type="nucleotide sequence ID" value="NZ_JBHTCS010000021.1"/>
</dbReference>
<protein>
    <submittedName>
        <fullName evidence="2">Uncharacterized protein</fullName>
    </submittedName>
</protein>
<reference evidence="3" key="1">
    <citation type="journal article" date="2019" name="Int. J. Syst. Evol. Microbiol.">
        <title>The Global Catalogue of Microorganisms (GCM) 10K type strain sequencing project: providing services to taxonomists for standard genome sequencing and annotation.</title>
        <authorList>
            <consortium name="The Broad Institute Genomics Platform"/>
            <consortium name="The Broad Institute Genome Sequencing Center for Infectious Disease"/>
            <person name="Wu L."/>
            <person name="Ma J."/>
        </authorList>
    </citation>
    <scope>NUCLEOTIDE SEQUENCE [LARGE SCALE GENOMIC DNA]</scope>
    <source>
        <strain evidence="3">ICMP 19430</strain>
    </source>
</reference>
<evidence type="ECO:0000313" key="3">
    <source>
        <dbReference type="Proteomes" id="UP001596484"/>
    </source>
</evidence>
<comment type="caution">
    <text evidence="2">The sequence shown here is derived from an EMBL/GenBank/DDBJ whole genome shotgun (WGS) entry which is preliminary data.</text>
</comment>
<feature type="compositionally biased region" description="Polar residues" evidence="1">
    <location>
        <begin position="309"/>
        <end position="319"/>
    </location>
</feature>
<dbReference type="Proteomes" id="UP001596484">
    <property type="component" value="Unassembled WGS sequence"/>
</dbReference>
<accession>A0ABW2S0Z2</accession>
<organism evidence="2 3">
    <name type="scientific">Rhodococcus daqingensis</name>
    <dbReference type="NCBI Taxonomy" id="2479363"/>
    <lineage>
        <taxon>Bacteria</taxon>
        <taxon>Bacillati</taxon>
        <taxon>Actinomycetota</taxon>
        <taxon>Actinomycetes</taxon>
        <taxon>Mycobacteriales</taxon>
        <taxon>Nocardiaceae</taxon>
        <taxon>Rhodococcus</taxon>
    </lineage>
</organism>
<sequence>MLSPDTRVLLTDALQPPAGYRVDRVVTTTYSLDLTALLLAPLSFAARSGADNVDDADPIALLESIRRYIGSMTVFAQAGGLKLPARYRTVLSFAENAVVEVRAPQPGRLFHPKIWLLRFVSEEDGGHLHRFLCSSRNLTFDASWDTLLVLDEEPEAEEVVDPTPIAKFVATLPDLATTPMPVARAAAVRDLARTVRGARFTCPAPFTSMTLHPLGLTAGAALPIPDAADRALVISPFFDPATSRRFAAIAPGARIVSRAETFDRTGSDAFARAETFTLQSVADRPGDDESAPEPGSEVGGVPSGCTPRRSPSTSARKRC</sequence>
<evidence type="ECO:0000256" key="1">
    <source>
        <dbReference type="SAM" id="MobiDB-lite"/>
    </source>
</evidence>
<feature type="region of interest" description="Disordered" evidence="1">
    <location>
        <begin position="278"/>
        <end position="319"/>
    </location>
</feature>
<keyword evidence="3" id="KW-1185">Reference proteome</keyword>